<feature type="compositionally biased region" description="Basic and acidic residues" evidence="1">
    <location>
        <begin position="26"/>
        <end position="36"/>
    </location>
</feature>
<evidence type="ECO:0000256" key="1">
    <source>
        <dbReference type="SAM" id="MobiDB-lite"/>
    </source>
</evidence>
<dbReference type="AlphaFoldDB" id="A0A367EUQ6"/>
<name>A0A367EUQ6_9ACTN</name>
<accession>A0A367EUQ6</accession>
<protein>
    <submittedName>
        <fullName evidence="2">Uncharacterized protein</fullName>
    </submittedName>
</protein>
<dbReference type="EMBL" id="QOIM01000026">
    <property type="protein sequence ID" value="RCG21763.1"/>
    <property type="molecule type" value="Genomic_DNA"/>
</dbReference>
<dbReference type="Proteomes" id="UP000253507">
    <property type="component" value="Unassembled WGS sequence"/>
</dbReference>
<reference evidence="2 3" key="1">
    <citation type="submission" date="2018-06" db="EMBL/GenBank/DDBJ databases">
        <title>Streptomyces reniochalinae sp. nov. and Streptomyces diacarnus sp. nov. from marine sponges.</title>
        <authorList>
            <person name="Li L."/>
        </authorList>
    </citation>
    <scope>NUCLEOTIDE SEQUENCE [LARGE SCALE GENOMIC DNA]</scope>
    <source>
        <strain evidence="2 3">LHW50302</strain>
    </source>
</reference>
<feature type="compositionally biased region" description="Basic and acidic residues" evidence="1">
    <location>
        <begin position="59"/>
        <end position="68"/>
    </location>
</feature>
<proteinExistence type="predicted"/>
<keyword evidence="3" id="KW-1185">Reference proteome</keyword>
<feature type="region of interest" description="Disordered" evidence="1">
    <location>
        <begin position="1"/>
        <end position="82"/>
    </location>
</feature>
<evidence type="ECO:0000313" key="3">
    <source>
        <dbReference type="Proteomes" id="UP000253507"/>
    </source>
</evidence>
<sequence length="219" mass="22362">MLPFAVACSSGDEPSHKPSKAAAAKPADDGCGKDSDLSQADWAELCGPDAVGNGGKPRKPQEAKENKLGQKQATIGGDGTGELEITPTSVVYVDKATGETPDNDLFAVVTVKDKASNAVDASEEAPAGGGGWKWAAPNGQAIGDGDGNAAFNVVPEGFNGGGDIAAGTWAWDSAVFDISEAQRGGTLLYTDGAGTTYRWTMPKTDTGPEVVKLKKGLAY</sequence>
<gene>
    <name evidence="2" type="ORF">DQ392_08630</name>
</gene>
<evidence type="ECO:0000313" key="2">
    <source>
        <dbReference type="EMBL" id="RCG21763.1"/>
    </source>
</evidence>
<comment type="caution">
    <text evidence="2">The sequence shown here is derived from an EMBL/GenBank/DDBJ whole genome shotgun (WGS) entry which is preliminary data.</text>
</comment>
<organism evidence="2 3">
    <name type="scientific">Streptomyces reniochalinae</name>
    <dbReference type="NCBI Taxonomy" id="2250578"/>
    <lineage>
        <taxon>Bacteria</taxon>
        <taxon>Bacillati</taxon>
        <taxon>Actinomycetota</taxon>
        <taxon>Actinomycetes</taxon>
        <taxon>Kitasatosporales</taxon>
        <taxon>Streptomycetaceae</taxon>
        <taxon>Streptomyces</taxon>
    </lineage>
</organism>